<dbReference type="KEGG" id="ssm:Spirs_0692"/>
<dbReference type="eggNOG" id="COG2161">
    <property type="taxonomic scope" value="Bacteria"/>
</dbReference>
<reference evidence="3 4" key="1">
    <citation type="journal article" date="2010" name="Stand. Genomic Sci.">
        <title>Complete genome sequence of Spirochaeta smaragdinae type strain (SEBR 4228).</title>
        <authorList>
            <person name="Mavromatis K."/>
            <person name="Yasawong M."/>
            <person name="Chertkov O."/>
            <person name="Lapidus A."/>
            <person name="Lucas S."/>
            <person name="Nolan M."/>
            <person name="Del Rio T.G."/>
            <person name="Tice H."/>
            <person name="Cheng J.F."/>
            <person name="Pitluck S."/>
            <person name="Liolios K."/>
            <person name="Ivanova N."/>
            <person name="Tapia R."/>
            <person name="Han C."/>
            <person name="Bruce D."/>
            <person name="Goodwin L."/>
            <person name="Pati A."/>
            <person name="Chen A."/>
            <person name="Palaniappan K."/>
            <person name="Land M."/>
            <person name="Hauser L."/>
            <person name="Chang Y.J."/>
            <person name="Jeffries C.D."/>
            <person name="Detter J.C."/>
            <person name="Rohde M."/>
            <person name="Brambilla E."/>
            <person name="Spring S."/>
            <person name="Goker M."/>
            <person name="Sikorski J."/>
            <person name="Woyke T."/>
            <person name="Bristow J."/>
            <person name="Eisen J.A."/>
            <person name="Markowitz V."/>
            <person name="Hugenholtz P."/>
            <person name="Klenk H.P."/>
            <person name="Kyrpides N.C."/>
        </authorList>
    </citation>
    <scope>NUCLEOTIDE SEQUENCE [LARGE SCALE GENOMIC DNA]</scope>
    <source>
        <strain evidence="4">DSM 11293 / JCM 15392 / SEBR 4228</strain>
    </source>
</reference>
<keyword evidence="4" id="KW-1185">Reference proteome</keyword>
<evidence type="ECO:0000256" key="2">
    <source>
        <dbReference type="RuleBase" id="RU362080"/>
    </source>
</evidence>
<dbReference type="AlphaFoldDB" id="E1RBV1"/>
<evidence type="ECO:0000313" key="3">
    <source>
        <dbReference type="EMBL" id="ADK79831.1"/>
    </source>
</evidence>
<dbReference type="SUPFAM" id="SSF143120">
    <property type="entry name" value="YefM-like"/>
    <property type="match status" value="1"/>
</dbReference>
<gene>
    <name evidence="3" type="ordered locus">Spirs_0692</name>
</gene>
<dbReference type="STRING" id="573413.Spirs_0692"/>
<dbReference type="Pfam" id="PF02604">
    <property type="entry name" value="PhdYeFM_antitox"/>
    <property type="match status" value="1"/>
</dbReference>
<sequence length="74" mass="8413">MRVFSYSEARQNFASILNMATEEDVVIAKKDGTKFKIVPLTKNESKSPFDVPGIKSNITTKEILEIMKEARETF</sequence>
<dbReference type="Proteomes" id="UP000002318">
    <property type="component" value="Chromosome"/>
</dbReference>
<dbReference type="RefSeq" id="WP_013253295.1">
    <property type="nucleotide sequence ID" value="NC_014364.1"/>
</dbReference>
<evidence type="ECO:0000313" key="4">
    <source>
        <dbReference type="Proteomes" id="UP000002318"/>
    </source>
</evidence>
<dbReference type="HOGENOM" id="CLU_198838_0_0_12"/>
<dbReference type="InterPro" id="IPR036165">
    <property type="entry name" value="YefM-like_sf"/>
</dbReference>
<dbReference type="OrthoDB" id="370795at2"/>
<organism evidence="3 4">
    <name type="scientific">Sediminispirochaeta smaragdinae (strain DSM 11293 / JCM 15392 / SEBR 4228)</name>
    <name type="common">Spirochaeta smaragdinae</name>
    <dbReference type="NCBI Taxonomy" id="573413"/>
    <lineage>
        <taxon>Bacteria</taxon>
        <taxon>Pseudomonadati</taxon>
        <taxon>Spirochaetota</taxon>
        <taxon>Spirochaetia</taxon>
        <taxon>Spirochaetales</taxon>
        <taxon>Spirochaetaceae</taxon>
        <taxon>Sediminispirochaeta</taxon>
    </lineage>
</organism>
<comment type="function">
    <text evidence="2">Antitoxin component of a type II toxin-antitoxin (TA) system.</text>
</comment>
<accession>E1RBV1</accession>
<protein>
    <recommendedName>
        <fullName evidence="2">Antitoxin</fullName>
    </recommendedName>
</protein>
<name>E1RBV1_SEDSS</name>
<comment type="similarity">
    <text evidence="1 2">Belongs to the phD/YefM antitoxin family.</text>
</comment>
<evidence type="ECO:0000256" key="1">
    <source>
        <dbReference type="ARBA" id="ARBA00009981"/>
    </source>
</evidence>
<proteinExistence type="inferred from homology"/>
<dbReference type="EMBL" id="CP002116">
    <property type="protein sequence ID" value="ADK79831.1"/>
    <property type="molecule type" value="Genomic_DNA"/>
</dbReference>
<dbReference type="InterPro" id="IPR006442">
    <property type="entry name" value="Antitoxin_Phd/YefM"/>
</dbReference>
<dbReference type="Gene3D" id="3.40.1620.10">
    <property type="entry name" value="YefM-like domain"/>
    <property type="match status" value="1"/>
</dbReference>